<dbReference type="PANTHER" id="PTHR23150">
    <property type="entry name" value="SULFATASE MODIFYING FACTOR 1, 2"/>
    <property type="match status" value="1"/>
</dbReference>
<keyword evidence="1" id="KW-0560">Oxidoreductase</keyword>
<feature type="domain" description="Sulfatase-modifying factor enzyme-like" evidence="4">
    <location>
        <begin position="205"/>
        <end position="427"/>
    </location>
</feature>
<dbReference type="SUPFAM" id="SSF109854">
    <property type="entry name" value="DinB/YfiT-like putative metalloenzymes"/>
    <property type="match status" value="1"/>
</dbReference>
<dbReference type="Pfam" id="PF12867">
    <property type="entry name" value="DinB_2"/>
    <property type="match status" value="1"/>
</dbReference>
<evidence type="ECO:0000313" key="6">
    <source>
        <dbReference type="EMBL" id="WNH48721.1"/>
    </source>
</evidence>
<dbReference type="InterPro" id="IPR017806">
    <property type="entry name" value="EgtB"/>
</dbReference>
<dbReference type="Gene3D" id="3.90.1580.10">
    <property type="entry name" value="paralog of FGE (formylglycine-generating enzyme)"/>
    <property type="match status" value="1"/>
</dbReference>
<reference evidence="6 7" key="1">
    <citation type="submission" date="2022-12" db="EMBL/GenBank/DDBJ databases">
        <title>Two new species, Stenotrophomonas aracearum and Stenotrophomonas oahuensis, isolated from Anthurium (Araceae family) in Hawaii.</title>
        <authorList>
            <person name="Chunag S.C."/>
            <person name="Dobhal S."/>
            <person name="Alvarez A."/>
            <person name="Arif M."/>
        </authorList>
    </citation>
    <scope>NUCLEOTIDE SEQUENCE [LARGE SCALE GENOMIC DNA]</scope>
    <source>
        <strain evidence="6 7">A5588</strain>
    </source>
</reference>
<evidence type="ECO:0000256" key="3">
    <source>
        <dbReference type="ARBA" id="ARBA00037882"/>
    </source>
</evidence>
<dbReference type="InterPro" id="IPR034660">
    <property type="entry name" value="DinB/YfiT-like"/>
</dbReference>
<proteinExistence type="predicted"/>
<sequence>MNAVAAPSPSAARATDTLAARYATVRARSVALAAPLSAEDAMVQSMPDASPTKWHLAHTTWFFERFVLGTQPEYAPFNADWHYLFNSYYQSIGPAHARPQRGLLSRPSLEDVLQFRSRVDQRVIELLQANALDPQALRQLELGLHHEQQHQELLLTDIKHALWCNPLQPAYRDDLVSRPGVAAPLEWIHSPEQIIEIGAPAWPANAAFAYDNESPVHRVLVPAHALAQRPVSNAEFRRFVEAGGYREPGFWMSEGWSLCQQEHWQHPLYWDDALAREFTLAGWRAIDPDAPVCHLSYFEADAYARWAGARLPTEFEWEAAAAGQGTAGNFADDGRLHPSAPAHERPAGRHQQLFGDVWEWTSSAYGAYPGFRTFEGNLGEYNGKFMCGQWVLRGGSCATPADHIRPSYRNFFAPSARWQFAGLRLAKDAA</sequence>
<dbReference type="NCBIfam" id="TIGR03440">
    <property type="entry name" value="egtB_TIGR03440"/>
    <property type="match status" value="1"/>
</dbReference>
<dbReference type="InterPro" id="IPR024775">
    <property type="entry name" value="DinB-like"/>
</dbReference>
<dbReference type="Proteomes" id="UP001305421">
    <property type="component" value="Chromosome"/>
</dbReference>
<accession>A0ABY9YDM3</accession>
<dbReference type="EMBL" id="CP115543">
    <property type="protein sequence ID" value="WNH48721.1"/>
    <property type="molecule type" value="Genomic_DNA"/>
</dbReference>
<name>A0ABY9YDM3_9GAMM</name>
<dbReference type="Pfam" id="PF03781">
    <property type="entry name" value="FGE-sulfatase"/>
    <property type="match status" value="1"/>
</dbReference>
<evidence type="ECO:0000256" key="2">
    <source>
        <dbReference type="ARBA" id="ARBA00023004"/>
    </source>
</evidence>
<dbReference type="PANTHER" id="PTHR23150:SF36">
    <property type="entry name" value="HERCYNINE OXYGENASE"/>
    <property type="match status" value="1"/>
</dbReference>
<dbReference type="SUPFAM" id="SSF56436">
    <property type="entry name" value="C-type lectin-like"/>
    <property type="match status" value="1"/>
</dbReference>
<dbReference type="InterPro" id="IPR005532">
    <property type="entry name" value="SUMF_dom"/>
</dbReference>
<organism evidence="6 7">
    <name type="scientific">Stenotrophomonas aracearum</name>
    <dbReference type="NCBI Taxonomy" id="3003272"/>
    <lineage>
        <taxon>Bacteria</taxon>
        <taxon>Pseudomonadati</taxon>
        <taxon>Pseudomonadota</taxon>
        <taxon>Gammaproteobacteria</taxon>
        <taxon>Lysobacterales</taxon>
        <taxon>Lysobacteraceae</taxon>
        <taxon>Stenotrophomonas</taxon>
    </lineage>
</organism>
<dbReference type="RefSeq" id="WP_311183260.1">
    <property type="nucleotide sequence ID" value="NZ_CP115543.1"/>
</dbReference>
<evidence type="ECO:0000256" key="1">
    <source>
        <dbReference type="ARBA" id="ARBA00023002"/>
    </source>
</evidence>
<dbReference type="InterPro" id="IPR016187">
    <property type="entry name" value="CTDL_fold"/>
</dbReference>
<dbReference type="InterPro" id="IPR042095">
    <property type="entry name" value="SUMF_sf"/>
</dbReference>
<evidence type="ECO:0000259" key="5">
    <source>
        <dbReference type="Pfam" id="PF12867"/>
    </source>
</evidence>
<keyword evidence="2" id="KW-0408">Iron</keyword>
<dbReference type="InterPro" id="IPR051043">
    <property type="entry name" value="Sulfatase_Mod_Factor_Kinase"/>
</dbReference>
<gene>
    <name evidence="6" type="primary">egtB</name>
    <name evidence="6" type="ORF">PDM28_19070</name>
</gene>
<protein>
    <submittedName>
        <fullName evidence="6">Ergothioneine biosynthesis protein EgtB</fullName>
    </submittedName>
</protein>
<evidence type="ECO:0000259" key="4">
    <source>
        <dbReference type="Pfam" id="PF03781"/>
    </source>
</evidence>
<comment type="pathway">
    <text evidence="3">Amino-acid biosynthesis; ergothioneine biosynthesis.</text>
</comment>
<feature type="domain" description="DinB-like" evidence="5">
    <location>
        <begin position="23"/>
        <end position="152"/>
    </location>
</feature>
<keyword evidence="7" id="KW-1185">Reference proteome</keyword>
<evidence type="ECO:0000313" key="7">
    <source>
        <dbReference type="Proteomes" id="UP001305421"/>
    </source>
</evidence>